<accession>A0A0C3BDT1</accession>
<name>A0A0C3BDT1_PILCF</name>
<evidence type="ECO:0000313" key="2">
    <source>
        <dbReference type="Proteomes" id="UP000054166"/>
    </source>
</evidence>
<dbReference type="Proteomes" id="UP000054166">
    <property type="component" value="Unassembled WGS sequence"/>
</dbReference>
<dbReference type="InParanoid" id="A0A0C3BDT1"/>
<evidence type="ECO:0008006" key="3">
    <source>
        <dbReference type="Google" id="ProtNLM"/>
    </source>
</evidence>
<keyword evidence="2" id="KW-1185">Reference proteome</keyword>
<dbReference type="HOGENOM" id="CLU_188562_1_0_1"/>
<dbReference type="AlphaFoldDB" id="A0A0C3BDT1"/>
<reference evidence="1 2" key="1">
    <citation type="submission" date="2014-04" db="EMBL/GenBank/DDBJ databases">
        <authorList>
            <consortium name="DOE Joint Genome Institute"/>
            <person name="Kuo A."/>
            <person name="Tarkka M."/>
            <person name="Buscot F."/>
            <person name="Kohler A."/>
            <person name="Nagy L.G."/>
            <person name="Floudas D."/>
            <person name="Copeland A."/>
            <person name="Barry K.W."/>
            <person name="Cichocki N."/>
            <person name="Veneault-Fourrey C."/>
            <person name="LaButti K."/>
            <person name="Lindquist E.A."/>
            <person name="Lipzen A."/>
            <person name="Lundell T."/>
            <person name="Morin E."/>
            <person name="Murat C."/>
            <person name="Sun H."/>
            <person name="Tunlid A."/>
            <person name="Henrissat B."/>
            <person name="Grigoriev I.V."/>
            <person name="Hibbett D.S."/>
            <person name="Martin F."/>
            <person name="Nordberg H.P."/>
            <person name="Cantor M.N."/>
            <person name="Hua S.X."/>
        </authorList>
    </citation>
    <scope>NUCLEOTIDE SEQUENCE [LARGE SCALE GENOMIC DNA]</scope>
    <source>
        <strain evidence="1 2">F 1598</strain>
    </source>
</reference>
<protein>
    <recommendedName>
        <fullName evidence="3">CHCH domain-containing protein</fullName>
    </recommendedName>
</protein>
<dbReference type="EMBL" id="KN833046">
    <property type="protein sequence ID" value="KIM75462.1"/>
    <property type="molecule type" value="Genomic_DNA"/>
</dbReference>
<reference evidence="2" key="2">
    <citation type="submission" date="2015-01" db="EMBL/GenBank/DDBJ databases">
        <title>Evolutionary Origins and Diversification of the Mycorrhizal Mutualists.</title>
        <authorList>
            <consortium name="DOE Joint Genome Institute"/>
            <consortium name="Mycorrhizal Genomics Consortium"/>
            <person name="Kohler A."/>
            <person name="Kuo A."/>
            <person name="Nagy L.G."/>
            <person name="Floudas D."/>
            <person name="Copeland A."/>
            <person name="Barry K.W."/>
            <person name="Cichocki N."/>
            <person name="Veneault-Fourrey C."/>
            <person name="LaButti K."/>
            <person name="Lindquist E.A."/>
            <person name="Lipzen A."/>
            <person name="Lundell T."/>
            <person name="Morin E."/>
            <person name="Murat C."/>
            <person name="Riley R."/>
            <person name="Ohm R."/>
            <person name="Sun H."/>
            <person name="Tunlid A."/>
            <person name="Henrissat B."/>
            <person name="Grigoriev I.V."/>
            <person name="Hibbett D.S."/>
            <person name="Martin F."/>
        </authorList>
    </citation>
    <scope>NUCLEOTIDE SEQUENCE [LARGE SCALE GENOMIC DNA]</scope>
    <source>
        <strain evidence="2">F 1598</strain>
    </source>
</reference>
<sequence>MNAPTASAATTPLRRLALHSTTTCATQASAYGQCILATYKDVKKDVCKDEFAKFGQCLRDAMNRKW</sequence>
<dbReference type="OrthoDB" id="3821113at2759"/>
<dbReference type="PANTHER" id="PTHR34561:SF1">
    <property type="entry name" value="NADH DEHYDROGENASE [UBIQUINONE] 1 ALPHA SUBCOMPLEX ASSEMBLY FACTOR 8"/>
    <property type="match status" value="1"/>
</dbReference>
<dbReference type="PROSITE" id="PS51808">
    <property type="entry name" value="CHCH"/>
    <property type="match status" value="1"/>
</dbReference>
<dbReference type="GO" id="GO:0032981">
    <property type="term" value="P:mitochondrial respiratory chain complex I assembly"/>
    <property type="evidence" value="ECO:0007669"/>
    <property type="project" value="InterPro"/>
</dbReference>
<dbReference type="InterPro" id="IPR034595">
    <property type="entry name" value="NDUFAF8"/>
</dbReference>
<organism evidence="1 2">
    <name type="scientific">Piloderma croceum (strain F 1598)</name>
    <dbReference type="NCBI Taxonomy" id="765440"/>
    <lineage>
        <taxon>Eukaryota</taxon>
        <taxon>Fungi</taxon>
        <taxon>Dikarya</taxon>
        <taxon>Basidiomycota</taxon>
        <taxon>Agaricomycotina</taxon>
        <taxon>Agaricomycetes</taxon>
        <taxon>Agaricomycetidae</taxon>
        <taxon>Atheliales</taxon>
        <taxon>Atheliaceae</taxon>
        <taxon>Piloderma</taxon>
    </lineage>
</organism>
<dbReference type="PANTHER" id="PTHR34561">
    <property type="entry name" value="NADH DEHYDROGENASE [UBIQUINONE] 1 ALPHA SUBCOMPLEX ASSEMBLY FACTOR 8"/>
    <property type="match status" value="1"/>
</dbReference>
<proteinExistence type="predicted"/>
<gene>
    <name evidence="1" type="ORF">PILCRDRAFT_827166</name>
</gene>
<dbReference type="GO" id="GO:0005739">
    <property type="term" value="C:mitochondrion"/>
    <property type="evidence" value="ECO:0007669"/>
    <property type="project" value="InterPro"/>
</dbReference>
<evidence type="ECO:0000313" key="1">
    <source>
        <dbReference type="EMBL" id="KIM75462.1"/>
    </source>
</evidence>